<dbReference type="GO" id="GO:0008483">
    <property type="term" value="F:transaminase activity"/>
    <property type="evidence" value="ECO:0007669"/>
    <property type="project" value="UniProtKB-KW"/>
</dbReference>
<dbReference type="GO" id="GO:0005739">
    <property type="term" value="C:mitochondrion"/>
    <property type="evidence" value="ECO:0007669"/>
    <property type="project" value="TreeGrafter"/>
</dbReference>
<gene>
    <name evidence="5" type="ORF">GPUH_LOCUS14231</name>
</gene>
<evidence type="ECO:0000256" key="1">
    <source>
        <dbReference type="ARBA" id="ARBA00001933"/>
    </source>
</evidence>
<dbReference type="PANTHER" id="PTHR43206">
    <property type="entry name" value="AMINOTRANSFERASE"/>
    <property type="match status" value="1"/>
</dbReference>
<reference evidence="5 6" key="2">
    <citation type="submission" date="2018-11" db="EMBL/GenBank/DDBJ databases">
        <authorList>
            <consortium name="Pathogen Informatics"/>
        </authorList>
    </citation>
    <scope>NUCLEOTIDE SEQUENCE [LARGE SCALE GENOMIC DNA]</scope>
</reference>
<evidence type="ECO:0000256" key="3">
    <source>
        <dbReference type="ARBA" id="ARBA00022576"/>
    </source>
</evidence>
<dbReference type="GO" id="GO:0009450">
    <property type="term" value="P:gamma-aminobutyric acid catabolic process"/>
    <property type="evidence" value="ECO:0007669"/>
    <property type="project" value="TreeGrafter"/>
</dbReference>
<evidence type="ECO:0000313" key="7">
    <source>
        <dbReference type="WBParaSite" id="GPUH_0001424901-mRNA-1"/>
    </source>
</evidence>
<dbReference type="AlphaFoldDB" id="A0A183DZU0"/>
<dbReference type="Gene3D" id="3.40.640.10">
    <property type="entry name" value="Type I PLP-dependent aspartate aminotransferase-like (Major domain)"/>
    <property type="match status" value="1"/>
</dbReference>
<reference evidence="7" key="1">
    <citation type="submission" date="2016-06" db="UniProtKB">
        <authorList>
            <consortium name="WormBaseParasite"/>
        </authorList>
    </citation>
    <scope>IDENTIFICATION</scope>
</reference>
<dbReference type="WBParaSite" id="GPUH_0001424901-mRNA-1">
    <property type="protein sequence ID" value="GPUH_0001424901-mRNA-1"/>
    <property type="gene ID" value="GPUH_0001424901"/>
</dbReference>
<organism evidence="7">
    <name type="scientific">Gongylonema pulchrum</name>
    <dbReference type="NCBI Taxonomy" id="637853"/>
    <lineage>
        <taxon>Eukaryota</taxon>
        <taxon>Metazoa</taxon>
        <taxon>Ecdysozoa</taxon>
        <taxon>Nematoda</taxon>
        <taxon>Chromadorea</taxon>
        <taxon>Rhabditida</taxon>
        <taxon>Spirurina</taxon>
        <taxon>Spiruromorpha</taxon>
        <taxon>Spiruroidea</taxon>
        <taxon>Gongylonematidae</taxon>
        <taxon>Gongylonema</taxon>
    </lineage>
</organism>
<dbReference type="Proteomes" id="UP000271098">
    <property type="component" value="Unassembled WGS sequence"/>
</dbReference>
<dbReference type="SUPFAM" id="SSF53383">
    <property type="entry name" value="PLP-dependent transferases"/>
    <property type="match status" value="1"/>
</dbReference>
<sequence length="259" mass="28742">MKIDDQIPGSINKIRVIHFQATAVSRPALGSFPPTFFPNAIKEALSSIAPKGCPGVQTVLCGTSSNENAIKAAFMWYQAQKRGGARPRAEDLESCMRHEPPGTPNLSVLSFHGAFHGRSLTALSISHSKAIHKVDLPAFHWPVAQFPLYKYPLEKNVQYNAQQDQQCLAQVEELIKERKKANQDVAALIVEPIQGEGGDNHGSPAFFQGIRDITSKHGVVFIVDEVSSLKPLFYTLGIKNIHHSYCEQEIHRRQNERPV</sequence>
<evidence type="ECO:0000256" key="4">
    <source>
        <dbReference type="ARBA" id="ARBA00022679"/>
    </source>
</evidence>
<dbReference type="InterPro" id="IPR005814">
    <property type="entry name" value="Aminotrans_3"/>
</dbReference>
<evidence type="ECO:0000313" key="5">
    <source>
        <dbReference type="EMBL" id="VDN23808.1"/>
    </source>
</evidence>
<keyword evidence="3" id="KW-0032">Aminotransferase</keyword>
<comment type="cofactor">
    <cofactor evidence="1">
        <name>pyridoxal 5'-phosphate</name>
        <dbReference type="ChEBI" id="CHEBI:597326"/>
    </cofactor>
</comment>
<dbReference type="Pfam" id="PF00202">
    <property type="entry name" value="Aminotran_3"/>
    <property type="match status" value="1"/>
</dbReference>
<dbReference type="EMBL" id="UYRT01081040">
    <property type="protein sequence ID" value="VDN23808.1"/>
    <property type="molecule type" value="Genomic_DNA"/>
</dbReference>
<dbReference type="GO" id="GO:0030170">
    <property type="term" value="F:pyridoxal phosphate binding"/>
    <property type="evidence" value="ECO:0007669"/>
    <property type="project" value="InterPro"/>
</dbReference>
<dbReference type="InterPro" id="IPR015424">
    <property type="entry name" value="PyrdxlP-dep_Trfase"/>
</dbReference>
<protein>
    <submittedName>
        <fullName evidence="7">4-aminobutyrate--2-oxoglutarate transaminase</fullName>
    </submittedName>
</protein>
<dbReference type="PANTHER" id="PTHR43206:SF1">
    <property type="entry name" value="4-AMINOBUTYRATE AMINOTRANSFERASE, MITOCHONDRIAL"/>
    <property type="match status" value="1"/>
</dbReference>
<evidence type="ECO:0000256" key="2">
    <source>
        <dbReference type="ARBA" id="ARBA00008954"/>
    </source>
</evidence>
<keyword evidence="4" id="KW-0808">Transferase</keyword>
<evidence type="ECO:0000313" key="6">
    <source>
        <dbReference type="Proteomes" id="UP000271098"/>
    </source>
</evidence>
<accession>A0A183DZU0</accession>
<name>A0A183DZU0_9BILA</name>
<keyword evidence="6" id="KW-1185">Reference proteome</keyword>
<comment type="similarity">
    <text evidence="2">Belongs to the class-III pyridoxal-phosphate-dependent aminotransferase family.</text>
</comment>
<dbReference type="InterPro" id="IPR015421">
    <property type="entry name" value="PyrdxlP-dep_Trfase_major"/>
</dbReference>
<proteinExistence type="inferred from homology"/>
<dbReference type="OrthoDB" id="5419315at2759"/>